<dbReference type="Pfam" id="PF24491">
    <property type="entry name" value="DUF7586"/>
    <property type="match status" value="1"/>
</dbReference>
<sequence length="450" mass="48192">MLPSTEFALLRRLSLEQVNGRAPSMTAAVVRDGEVVWWAGRGAVDGAAPDDDTQYRLGSITKSIVAALVMRLRDEGRLDLNDPLDKHVPGTSFGSSTVGQLLSHTGGLTSESPGSWWERSEGGDWAALESSLATDALKNRPGSRFHYSNVGYGVLGELIARHRGTDWLTALTREVLDPLGMTRTTPHPRGKHARGWAVHPFADLLLPEPSPDAGAMAPAGQLWSTVRDLGRWTAFVGGDSGDVLSPDTVAEMRALATVDDGDAWTSGYGLGLQLVRHQGRRLAGHTGSMPGFLACTLVDEGTGTGALTFANTTTGPAILGLVADLIGIADEHEPNLPDEWRPTEVDRSLLPLTGLWHWGPTPYHLRLIPGGMLSLYPAGGSGRASRFRPVAEDEWLGLDGYYAGETLRVHRAADGTPRHLDLATFVFTRTPYDPAAPVPGGVDPEGWRTA</sequence>
<dbReference type="InterPro" id="IPR056008">
    <property type="entry name" value="DUF7586"/>
</dbReference>
<evidence type="ECO:0000313" key="3">
    <source>
        <dbReference type="EMBL" id="NYI89246.1"/>
    </source>
</evidence>
<dbReference type="PANTHER" id="PTHR46825">
    <property type="entry name" value="D-ALANYL-D-ALANINE-CARBOXYPEPTIDASE/ENDOPEPTIDASE AMPH"/>
    <property type="match status" value="1"/>
</dbReference>
<dbReference type="Gene3D" id="3.40.710.10">
    <property type="entry name" value="DD-peptidase/beta-lactamase superfamily"/>
    <property type="match status" value="1"/>
</dbReference>
<organism evidence="3 4">
    <name type="scientific">Amycolatopsis endophytica</name>
    <dbReference type="NCBI Taxonomy" id="860233"/>
    <lineage>
        <taxon>Bacteria</taxon>
        <taxon>Bacillati</taxon>
        <taxon>Actinomycetota</taxon>
        <taxon>Actinomycetes</taxon>
        <taxon>Pseudonocardiales</taxon>
        <taxon>Pseudonocardiaceae</taxon>
        <taxon>Amycolatopsis</taxon>
    </lineage>
</organism>
<dbReference type="RefSeq" id="WP_179773426.1">
    <property type="nucleotide sequence ID" value="NZ_JACCFK010000001.1"/>
</dbReference>
<comment type="caution">
    <text evidence="3">The sequence shown here is derived from an EMBL/GenBank/DDBJ whole genome shotgun (WGS) entry which is preliminary data.</text>
</comment>
<protein>
    <submittedName>
        <fullName evidence="3">CubicO group peptidase (Beta-lactamase class C family)</fullName>
    </submittedName>
</protein>
<keyword evidence="4" id="KW-1185">Reference proteome</keyword>
<dbReference type="SUPFAM" id="SSF56601">
    <property type="entry name" value="beta-lactamase/transpeptidase-like"/>
    <property type="match status" value="1"/>
</dbReference>
<evidence type="ECO:0000259" key="2">
    <source>
        <dbReference type="Pfam" id="PF24491"/>
    </source>
</evidence>
<feature type="domain" description="DUF7586" evidence="2">
    <location>
        <begin position="345"/>
        <end position="429"/>
    </location>
</feature>
<evidence type="ECO:0000313" key="4">
    <source>
        <dbReference type="Proteomes" id="UP000549616"/>
    </source>
</evidence>
<accession>A0A853B3N9</accession>
<dbReference type="InterPro" id="IPR001466">
    <property type="entry name" value="Beta-lactam-related"/>
</dbReference>
<dbReference type="InterPro" id="IPR012338">
    <property type="entry name" value="Beta-lactam/transpept-like"/>
</dbReference>
<feature type="domain" description="Beta-lactamase-related" evidence="1">
    <location>
        <begin position="20"/>
        <end position="316"/>
    </location>
</feature>
<dbReference type="Pfam" id="PF00144">
    <property type="entry name" value="Beta-lactamase"/>
    <property type="match status" value="1"/>
</dbReference>
<dbReference type="EMBL" id="JACCFK010000001">
    <property type="protein sequence ID" value="NYI89246.1"/>
    <property type="molecule type" value="Genomic_DNA"/>
</dbReference>
<proteinExistence type="predicted"/>
<dbReference type="Proteomes" id="UP000549616">
    <property type="component" value="Unassembled WGS sequence"/>
</dbReference>
<gene>
    <name evidence="3" type="ORF">HNR02_002569</name>
</gene>
<dbReference type="InterPro" id="IPR050491">
    <property type="entry name" value="AmpC-like"/>
</dbReference>
<dbReference type="AlphaFoldDB" id="A0A853B3N9"/>
<dbReference type="PANTHER" id="PTHR46825:SF7">
    <property type="entry name" value="D-ALANYL-D-ALANINE CARBOXYPEPTIDASE"/>
    <property type="match status" value="1"/>
</dbReference>
<name>A0A853B3N9_9PSEU</name>
<reference evidence="3 4" key="1">
    <citation type="submission" date="2020-07" db="EMBL/GenBank/DDBJ databases">
        <title>Sequencing the genomes of 1000 actinobacteria strains.</title>
        <authorList>
            <person name="Klenk H.-P."/>
        </authorList>
    </citation>
    <scope>NUCLEOTIDE SEQUENCE [LARGE SCALE GENOMIC DNA]</scope>
    <source>
        <strain evidence="3 4">DSM 104006</strain>
    </source>
</reference>
<evidence type="ECO:0000259" key="1">
    <source>
        <dbReference type="Pfam" id="PF00144"/>
    </source>
</evidence>